<evidence type="ECO:0000313" key="5">
    <source>
        <dbReference type="Proteomes" id="UP000243359"/>
    </source>
</evidence>
<dbReference type="InterPro" id="IPR045043">
    <property type="entry name" value="Lea14-like"/>
</dbReference>
<evidence type="ECO:0000256" key="2">
    <source>
        <dbReference type="SAM" id="SignalP"/>
    </source>
</evidence>
<dbReference type="STRING" id="1392877.SAMN05216221_2281"/>
<reference evidence="5" key="1">
    <citation type="submission" date="2016-10" db="EMBL/GenBank/DDBJ databases">
        <authorList>
            <person name="Varghese N."/>
            <person name="Submissions S."/>
        </authorList>
    </citation>
    <scope>NUCLEOTIDE SEQUENCE [LARGE SCALE GENOMIC DNA]</scope>
    <source>
        <strain evidence="5">KCTC 32247</strain>
    </source>
</reference>
<dbReference type="InterPro" id="IPR013990">
    <property type="entry name" value="WHy-dom"/>
</dbReference>
<dbReference type="PANTHER" id="PTHR31459:SF2">
    <property type="entry name" value="OS03G0843300 PROTEIN"/>
    <property type="match status" value="1"/>
</dbReference>
<dbReference type="Pfam" id="PF03168">
    <property type="entry name" value="LEA_2"/>
    <property type="match status" value="1"/>
</dbReference>
<organism evidence="4 5">
    <name type="scientific">Pseudomonas oryzae</name>
    <dbReference type="NCBI Taxonomy" id="1392877"/>
    <lineage>
        <taxon>Bacteria</taxon>
        <taxon>Pseudomonadati</taxon>
        <taxon>Pseudomonadota</taxon>
        <taxon>Gammaproteobacteria</taxon>
        <taxon>Pseudomonadales</taxon>
        <taxon>Pseudomonadaceae</taxon>
        <taxon>Pseudomonas</taxon>
    </lineage>
</organism>
<dbReference type="SUPFAM" id="SSF117070">
    <property type="entry name" value="LEA14-like"/>
    <property type="match status" value="1"/>
</dbReference>
<keyword evidence="2" id="KW-0732">Signal</keyword>
<dbReference type="RefSeq" id="WP_090349050.1">
    <property type="nucleotide sequence ID" value="NZ_LT629751.1"/>
</dbReference>
<dbReference type="PANTHER" id="PTHR31459">
    <property type="match status" value="1"/>
</dbReference>
<dbReference type="AlphaFoldDB" id="A0A1H1TWH8"/>
<evidence type="ECO:0000259" key="3">
    <source>
        <dbReference type="SMART" id="SM00769"/>
    </source>
</evidence>
<dbReference type="Proteomes" id="UP000243359">
    <property type="component" value="Chromosome I"/>
</dbReference>
<proteinExistence type="inferred from homology"/>
<name>A0A1H1TWH8_9PSED</name>
<feature type="chain" id="PRO_5009261593" evidence="2">
    <location>
        <begin position="28"/>
        <end position="165"/>
    </location>
</feature>
<keyword evidence="5" id="KW-1185">Reference proteome</keyword>
<dbReference type="SMART" id="SM00769">
    <property type="entry name" value="WHy"/>
    <property type="match status" value="1"/>
</dbReference>
<dbReference type="EMBL" id="LT629751">
    <property type="protein sequence ID" value="SDS64474.1"/>
    <property type="molecule type" value="Genomic_DNA"/>
</dbReference>
<dbReference type="OrthoDB" id="369213at2"/>
<dbReference type="InterPro" id="IPR004864">
    <property type="entry name" value="LEA_2"/>
</dbReference>
<sequence>MSFPAHTTRILSLLMLLLAGSSLSGCATWLGGGFQDPDVQLVKVEVIRARLLEQEFKLRFRVDNPNDVSLPVRGLDYTVFLNDVKLASGESATWFTVPANGREEFTVPVNTNLWRHMKYIVKLLEKPDKPIQYRLEGEVKTGLMFGRRIKLKRNGQIVPGEYIPE</sequence>
<protein>
    <submittedName>
        <fullName evidence="4">LEA14-like dessication related protein</fullName>
    </submittedName>
</protein>
<accession>A0A1H1TWH8</accession>
<feature type="signal peptide" evidence="2">
    <location>
        <begin position="1"/>
        <end position="27"/>
    </location>
</feature>
<dbReference type="Gene3D" id="2.60.40.1820">
    <property type="match status" value="1"/>
</dbReference>
<dbReference type="GO" id="GO:0009269">
    <property type="term" value="P:response to desiccation"/>
    <property type="evidence" value="ECO:0007669"/>
    <property type="project" value="InterPro"/>
</dbReference>
<evidence type="ECO:0000256" key="1">
    <source>
        <dbReference type="ARBA" id="ARBA00005960"/>
    </source>
</evidence>
<feature type="domain" description="Water stress and hypersensitive response" evidence="3">
    <location>
        <begin position="39"/>
        <end position="158"/>
    </location>
</feature>
<evidence type="ECO:0000313" key="4">
    <source>
        <dbReference type="EMBL" id="SDS64474.1"/>
    </source>
</evidence>
<gene>
    <name evidence="4" type="ORF">SAMN05216221_2281</name>
</gene>
<comment type="similarity">
    <text evidence="1">Belongs to the LEA type 2 family.</text>
</comment>